<keyword evidence="2" id="KW-0812">Transmembrane</keyword>
<protein>
    <submittedName>
        <fullName evidence="3">Uncharacterized protein</fullName>
    </submittedName>
</protein>
<comment type="caution">
    <text evidence="3">The sequence shown here is derived from an EMBL/GenBank/DDBJ whole genome shotgun (WGS) entry which is preliminary data.</text>
</comment>
<proteinExistence type="predicted"/>
<keyword evidence="2" id="KW-1133">Transmembrane helix</keyword>
<evidence type="ECO:0000256" key="2">
    <source>
        <dbReference type="SAM" id="Phobius"/>
    </source>
</evidence>
<keyword evidence="4" id="KW-1185">Reference proteome</keyword>
<reference evidence="3" key="1">
    <citation type="submission" date="2020-06" db="EMBL/GenBank/DDBJ databases">
        <authorList>
            <consortium name="Plant Systems Biology data submission"/>
        </authorList>
    </citation>
    <scope>NUCLEOTIDE SEQUENCE</scope>
    <source>
        <strain evidence="3">D6</strain>
    </source>
</reference>
<feature type="compositionally biased region" description="Acidic residues" evidence="1">
    <location>
        <begin position="597"/>
        <end position="619"/>
    </location>
</feature>
<organism evidence="3 4">
    <name type="scientific">Seminavis robusta</name>
    <dbReference type="NCBI Taxonomy" id="568900"/>
    <lineage>
        <taxon>Eukaryota</taxon>
        <taxon>Sar</taxon>
        <taxon>Stramenopiles</taxon>
        <taxon>Ochrophyta</taxon>
        <taxon>Bacillariophyta</taxon>
        <taxon>Bacillariophyceae</taxon>
        <taxon>Bacillariophycidae</taxon>
        <taxon>Naviculales</taxon>
        <taxon>Naviculaceae</taxon>
        <taxon>Seminavis</taxon>
    </lineage>
</organism>
<feature type="region of interest" description="Disordered" evidence="1">
    <location>
        <begin position="588"/>
        <end position="620"/>
    </location>
</feature>
<feature type="transmembrane region" description="Helical" evidence="2">
    <location>
        <begin position="29"/>
        <end position="49"/>
    </location>
</feature>
<feature type="compositionally biased region" description="Acidic residues" evidence="1">
    <location>
        <begin position="725"/>
        <end position="748"/>
    </location>
</feature>
<feature type="compositionally biased region" description="Acidic residues" evidence="1">
    <location>
        <begin position="331"/>
        <end position="347"/>
    </location>
</feature>
<feature type="compositionally biased region" description="Low complexity" evidence="1">
    <location>
        <begin position="310"/>
        <end position="321"/>
    </location>
</feature>
<feature type="region of interest" description="Disordered" evidence="1">
    <location>
        <begin position="852"/>
        <end position="891"/>
    </location>
</feature>
<gene>
    <name evidence="3" type="ORF">SEMRO_484_G152280.1</name>
</gene>
<evidence type="ECO:0000256" key="1">
    <source>
        <dbReference type="SAM" id="MobiDB-lite"/>
    </source>
</evidence>
<dbReference type="OrthoDB" id="2014825at2759"/>
<keyword evidence="2" id="KW-0472">Membrane</keyword>
<evidence type="ECO:0000313" key="4">
    <source>
        <dbReference type="Proteomes" id="UP001153069"/>
    </source>
</evidence>
<feature type="region of interest" description="Disordered" evidence="1">
    <location>
        <begin position="288"/>
        <end position="350"/>
    </location>
</feature>
<dbReference type="Gene3D" id="3.40.50.11350">
    <property type="match status" value="1"/>
</dbReference>
<dbReference type="Proteomes" id="UP001153069">
    <property type="component" value="Unassembled WGS sequence"/>
</dbReference>
<name>A0A9N8DYU5_9STRA</name>
<evidence type="ECO:0000313" key="3">
    <source>
        <dbReference type="EMBL" id="CAB9511428.1"/>
    </source>
</evidence>
<dbReference type="EMBL" id="CAICTM010000483">
    <property type="protein sequence ID" value="CAB9511428.1"/>
    <property type="molecule type" value="Genomic_DNA"/>
</dbReference>
<feature type="region of interest" description="Disordered" evidence="1">
    <location>
        <begin position="717"/>
        <end position="749"/>
    </location>
</feature>
<accession>A0A9N8DYU5</accession>
<dbReference type="AlphaFoldDB" id="A0A9N8DYU5"/>
<sequence>MGQQQQQPQQPVPQDDRSRHITLQGFNRVPLVCFALMVITLLMLCVVNVDDGTVTLPAGLGSFHYQRVYTTKNTDKHKDAKICYPQVVLEEDDFDNFQVLGGSDTTTTTTTTTRSSWNMGTVSNSIELNTNFLGPLGQGHDQVSKEFDIPVLAASSQQHQLPIPASNVTVEFKLYQMNDWSSSSSADEDDKMLVLINNVQIDLGDMTVHQPFSGTEGNIVWERSAPLQEQSEDAKMPVVYKVRITVPSSSLPGNRFTLKFQTATSKPILEQSAGIDDLIITGFYQCQQQEQPQQSPHKKINNSTAPVESTPEQTPTAAAPATPNPEVKENTEDETPEEMEESLEENGGETCAKLPAPADGVCAAANPSTLDNGVHGGKDPYAGWYSLNNDGCCQDFCRWVGGSGSGGDPGLQIKHRDSYWSCRPAGYAACTYFEGFGDTFNFAKCDGQGMPAVSKPVIEAETAAPPPLEEIKEEETPQEMEESLEEEDGETCVELPAPVDGSCPAANPSMLDNGVHSGQDPYTGWYSLNNDGCCQDFCRWVGSSGSGGDPSMAIKHHGSYWSCRPAGYTACTYFEGFGDTFNFPKCDSQGVPSTLEPEPEEEEETPEEMEESLEDEDGETCTQLPAPAAGTCAAANPSTLDNGVHGGKDPYAGWFSLNNDGCCQDFCRWVGSSGSGGDPTNQIKHRDSYWSCRPAGYSACTYFEGFGDSFNFAKCDGQGVPATPEPEEEEEEETPEEMEESLEEEDGETCTQLPAPAAGTCAAANPSTLDNGVHRGQDPYAGWFSLNNDGCCQDFCRWVGGSGSGGDPSLGIKHRESYWSCRPAGYSACTYFEGFGESFNYAKCDGQGVPAAPKPVVEAETSPPPPEPPAVEVKQEETPQGVPADPSAPQQQTVWERLTSKGRKTITVLEGSGLGSQMINMLAQKIYFEAHGKEYFVDDTEYGYRWDDNTGVLQGYFTPQFPVLQRSDWQQMTSFMGVPPRNVIFNTNDVYRDGAIEIIKSIRFSQRKHFRKEFKHDHFGLMVPEACKHLQFNQRAKQEFKTLIDANNIPNLRNVSSAAFHIRRGDKILAHESIVYSGANYVLKLLEAVGEQKIDHCFISSGDYAAVEEVQAALQEKQVGCQVHTLTQQAEHGADESVSRTNRANTVQFLAEMSQLIDATFFVGTFNSNVGSMAALLRACIYPKKRYGNSYGVDTDDWYYVRHRD</sequence>